<dbReference type="Proteomes" id="UP000791440">
    <property type="component" value="Unassembled WGS sequence"/>
</dbReference>
<feature type="transmembrane region" description="Helical" evidence="2">
    <location>
        <begin position="16"/>
        <end position="35"/>
    </location>
</feature>
<protein>
    <submittedName>
        <fullName evidence="3">Uncharacterized protein</fullName>
    </submittedName>
</protein>
<dbReference type="EMBL" id="JH668296">
    <property type="protein sequence ID" value="KAG6442842.1"/>
    <property type="molecule type" value="Genomic_DNA"/>
</dbReference>
<feature type="coiled-coil region" evidence="1">
    <location>
        <begin position="58"/>
        <end position="85"/>
    </location>
</feature>
<keyword evidence="2" id="KW-1133">Transmembrane helix</keyword>
<evidence type="ECO:0000313" key="3">
    <source>
        <dbReference type="EMBL" id="KAG6442842.1"/>
    </source>
</evidence>
<keyword evidence="2" id="KW-0472">Membrane</keyword>
<evidence type="ECO:0000313" key="4">
    <source>
        <dbReference type="Proteomes" id="UP000791440"/>
    </source>
</evidence>
<organism evidence="3 4">
    <name type="scientific">Manduca sexta</name>
    <name type="common">Tobacco hawkmoth</name>
    <name type="synonym">Tobacco hornworm</name>
    <dbReference type="NCBI Taxonomy" id="7130"/>
    <lineage>
        <taxon>Eukaryota</taxon>
        <taxon>Metazoa</taxon>
        <taxon>Ecdysozoa</taxon>
        <taxon>Arthropoda</taxon>
        <taxon>Hexapoda</taxon>
        <taxon>Insecta</taxon>
        <taxon>Pterygota</taxon>
        <taxon>Neoptera</taxon>
        <taxon>Endopterygota</taxon>
        <taxon>Lepidoptera</taxon>
        <taxon>Glossata</taxon>
        <taxon>Ditrysia</taxon>
        <taxon>Bombycoidea</taxon>
        <taxon>Sphingidae</taxon>
        <taxon>Sphinginae</taxon>
        <taxon>Sphingini</taxon>
        <taxon>Manduca</taxon>
    </lineage>
</organism>
<name>A0A921YPB7_MANSE</name>
<sequence length="141" mass="16432">MDDESLCVPEGLTKKYFKAAAVLISIIIGGLYFYAIREQIQSDKNHTSDQCPSELKTVQHQLDDVKEYKNRMERLLTETQKSQDTDRQRLKIVMQSCFAMSQQSFMCQNQFNRAQIKCNKIRADYGRVSKELQQLKDKKPS</sequence>
<gene>
    <name evidence="3" type="ORF">O3G_MSEX002508</name>
</gene>
<reference evidence="3" key="1">
    <citation type="journal article" date="2016" name="Insect Biochem. Mol. Biol.">
        <title>Multifaceted biological insights from a draft genome sequence of the tobacco hornworm moth, Manduca sexta.</title>
        <authorList>
            <person name="Kanost M.R."/>
            <person name="Arrese E.L."/>
            <person name="Cao X."/>
            <person name="Chen Y.R."/>
            <person name="Chellapilla S."/>
            <person name="Goldsmith M.R."/>
            <person name="Grosse-Wilde E."/>
            <person name="Heckel D.G."/>
            <person name="Herndon N."/>
            <person name="Jiang H."/>
            <person name="Papanicolaou A."/>
            <person name="Qu J."/>
            <person name="Soulages J.L."/>
            <person name="Vogel H."/>
            <person name="Walters J."/>
            <person name="Waterhouse R.M."/>
            <person name="Ahn S.J."/>
            <person name="Almeida F.C."/>
            <person name="An C."/>
            <person name="Aqrawi P."/>
            <person name="Bretschneider A."/>
            <person name="Bryant W.B."/>
            <person name="Bucks S."/>
            <person name="Chao H."/>
            <person name="Chevignon G."/>
            <person name="Christen J.M."/>
            <person name="Clarke D.F."/>
            <person name="Dittmer N.T."/>
            <person name="Ferguson L.C.F."/>
            <person name="Garavelou S."/>
            <person name="Gordon K.H.J."/>
            <person name="Gunaratna R.T."/>
            <person name="Han Y."/>
            <person name="Hauser F."/>
            <person name="He Y."/>
            <person name="Heidel-Fischer H."/>
            <person name="Hirsh A."/>
            <person name="Hu Y."/>
            <person name="Jiang H."/>
            <person name="Kalra D."/>
            <person name="Klinner C."/>
            <person name="Konig C."/>
            <person name="Kovar C."/>
            <person name="Kroll A.R."/>
            <person name="Kuwar S.S."/>
            <person name="Lee S.L."/>
            <person name="Lehman R."/>
            <person name="Li K."/>
            <person name="Li Z."/>
            <person name="Liang H."/>
            <person name="Lovelace S."/>
            <person name="Lu Z."/>
            <person name="Mansfield J.H."/>
            <person name="McCulloch K.J."/>
            <person name="Mathew T."/>
            <person name="Morton B."/>
            <person name="Muzny D.M."/>
            <person name="Neunemann D."/>
            <person name="Ongeri F."/>
            <person name="Pauchet Y."/>
            <person name="Pu L.L."/>
            <person name="Pyrousis I."/>
            <person name="Rao X.J."/>
            <person name="Redding A."/>
            <person name="Roesel C."/>
            <person name="Sanchez-Gracia A."/>
            <person name="Schaack S."/>
            <person name="Shukla A."/>
            <person name="Tetreau G."/>
            <person name="Wang Y."/>
            <person name="Xiong G.H."/>
            <person name="Traut W."/>
            <person name="Walsh T.K."/>
            <person name="Worley K.C."/>
            <person name="Wu D."/>
            <person name="Wu W."/>
            <person name="Wu Y.Q."/>
            <person name="Zhang X."/>
            <person name="Zou Z."/>
            <person name="Zucker H."/>
            <person name="Briscoe A.D."/>
            <person name="Burmester T."/>
            <person name="Clem R.J."/>
            <person name="Feyereisen R."/>
            <person name="Grimmelikhuijzen C.J.P."/>
            <person name="Hamodrakas S.J."/>
            <person name="Hansson B.S."/>
            <person name="Huguet E."/>
            <person name="Jermiin L.S."/>
            <person name="Lan Q."/>
            <person name="Lehman H.K."/>
            <person name="Lorenzen M."/>
            <person name="Merzendorfer H."/>
            <person name="Michalopoulos I."/>
            <person name="Morton D.B."/>
            <person name="Muthukrishnan S."/>
            <person name="Oakeshott J.G."/>
            <person name="Palmer W."/>
            <person name="Park Y."/>
            <person name="Passarelli A.L."/>
            <person name="Rozas J."/>
            <person name="Schwartz L.M."/>
            <person name="Smith W."/>
            <person name="Southgate A."/>
            <person name="Vilcinskas A."/>
            <person name="Vogt R."/>
            <person name="Wang P."/>
            <person name="Werren J."/>
            <person name="Yu X.Q."/>
            <person name="Zhou J.J."/>
            <person name="Brown S.J."/>
            <person name="Scherer S.E."/>
            <person name="Richards S."/>
            <person name="Blissard G.W."/>
        </authorList>
    </citation>
    <scope>NUCLEOTIDE SEQUENCE</scope>
</reference>
<accession>A0A921YPB7</accession>
<proteinExistence type="predicted"/>
<comment type="caution">
    <text evidence="3">The sequence shown here is derived from an EMBL/GenBank/DDBJ whole genome shotgun (WGS) entry which is preliminary data.</text>
</comment>
<evidence type="ECO:0000256" key="1">
    <source>
        <dbReference type="SAM" id="Coils"/>
    </source>
</evidence>
<reference evidence="3" key="2">
    <citation type="submission" date="2020-12" db="EMBL/GenBank/DDBJ databases">
        <authorList>
            <person name="Kanost M."/>
        </authorList>
    </citation>
    <scope>NUCLEOTIDE SEQUENCE</scope>
</reference>
<keyword evidence="2" id="KW-0812">Transmembrane</keyword>
<evidence type="ECO:0000256" key="2">
    <source>
        <dbReference type="SAM" id="Phobius"/>
    </source>
</evidence>
<keyword evidence="1" id="KW-0175">Coiled coil</keyword>
<keyword evidence="4" id="KW-1185">Reference proteome</keyword>
<dbReference type="AlphaFoldDB" id="A0A921YPB7"/>